<reference evidence="3" key="1">
    <citation type="journal article" date="2019" name="Int. J. Syst. Evol. Microbiol.">
        <title>The Global Catalogue of Microorganisms (GCM) 10K type strain sequencing project: providing services to taxonomists for standard genome sequencing and annotation.</title>
        <authorList>
            <consortium name="The Broad Institute Genomics Platform"/>
            <consortium name="The Broad Institute Genome Sequencing Center for Infectious Disease"/>
            <person name="Wu L."/>
            <person name="Ma J."/>
        </authorList>
    </citation>
    <scope>NUCLEOTIDE SEQUENCE [LARGE SCALE GENOMIC DNA]</scope>
    <source>
        <strain evidence="3">CCM 8903</strain>
    </source>
</reference>
<comment type="caution">
    <text evidence="2">The sequence shown here is derived from an EMBL/GenBank/DDBJ whole genome shotgun (WGS) entry which is preliminary data.</text>
</comment>
<evidence type="ECO:0000259" key="1">
    <source>
        <dbReference type="Pfam" id="PF08759"/>
    </source>
</evidence>
<dbReference type="Proteomes" id="UP001597252">
    <property type="component" value="Unassembled WGS sequence"/>
</dbReference>
<sequence length="298" mass="34167">MQSINQKFHGLRSYTSFYFHKLFSSHPQVLTLEQTVNEIVSGKSCARFGDGEFGLICGKTSISFQNASNELRNELEATLRSNTDELLICIPSAFTFRLNNYVRKSKKFWMQSLGQNWKYWIRELRFGYRYGDAQFTRPYMDVKNKNQALNQFSTIKQIWQGRDLLIVEGNETNFGLGNDLFVKARSIHRIECPQTNAFNSRKQILDTIIKQAYHGELVLIALGPTATILTFELSKRGIQAVDIGHLDVEYEWALRGSQEKVAIPGKYVNESKSKVKVVGSLDANFVEMKKLQVVDNIK</sequence>
<dbReference type="RefSeq" id="WP_125752611.1">
    <property type="nucleotide sequence ID" value="NZ_JBHTON010000009.1"/>
</dbReference>
<evidence type="ECO:0000313" key="2">
    <source>
        <dbReference type="EMBL" id="MFD1484438.1"/>
    </source>
</evidence>
<feature type="domain" description="Glycosyltransferase GT-D fold" evidence="1">
    <location>
        <begin position="46"/>
        <end position="270"/>
    </location>
</feature>
<dbReference type="EMBL" id="JBHTON010000009">
    <property type="protein sequence ID" value="MFD1484438.1"/>
    <property type="molecule type" value="Genomic_DNA"/>
</dbReference>
<dbReference type="Pfam" id="PF08759">
    <property type="entry name" value="GT-D"/>
    <property type="match status" value="1"/>
</dbReference>
<protein>
    <submittedName>
        <fullName evidence="2">GT-D fold domain-containing glycosyltransferase</fullName>
    </submittedName>
</protein>
<keyword evidence="3" id="KW-1185">Reference proteome</keyword>
<name>A0ABW4E5P0_9LACO</name>
<evidence type="ECO:0000313" key="3">
    <source>
        <dbReference type="Proteomes" id="UP001597252"/>
    </source>
</evidence>
<organism evidence="2 3">
    <name type="scientific">Lacticaseibacillus baoqingensis</name>
    <dbReference type="NCBI Taxonomy" id="2486013"/>
    <lineage>
        <taxon>Bacteria</taxon>
        <taxon>Bacillati</taxon>
        <taxon>Bacillota</taxon>
        <taxon>Bacilli</taxon>
        <taxon>Lactobacillales</taxon>
        <taxon>Lactobacillaceae</taxon>
        <taxon>Lacticaseibacillus</taxon>
    </lineage>
</organism>
<gene>
    <name evidence="2" type="ORF">ACFQ5J_04225</name>
</gene>
<proteinExistence type="predicted"/>
<dbReference type="InterPro" id="IPR014869">
    <property type="entry name" value="GT-D"/>
</dbReference>
<accession>A0ABW4E5P0</accession>